<dbReference type="GO" id="GO:0008270">
    <property type="term" value="F:zinc ion binding"/>
    <property type="evidence" value="ECO:0007669"/>
    <property type="project" value="UniProtKB-UniRule"/>
</dbReference>
<proteinExistence type="inferred from homology"/>
<dbReference type="OrthoDB" id="429145at2759"/>
<dbReference type="STRING" id="1392247.A0A3N4KHU7"/>
<evidence type="ECO:0000256" key="7">
    <source>
        <dbReference type="ARBA" id="ARBA00023239"/>
    </source>
</evidence>
<dbReference type="InterPro" id="IPR023561">
    <property type="entry name" value="Carbonic_anhydrase_a-class"/>
</dbReference>
<comment type="catalytic activity">
    <reaction evidence="8 9">
        <text>hydrogencarbonate + H(+) = CO2 + H2O</text>
        <dbReference type="Rhea" id="RHEA:10748"/>
        <dbReference type="ChEBI" id="CHEBI:15377"/>
        <dbReference type="ChEBI" id="CHEBI:15378"/>
        <dbReference type="ChEBI" id="CHEBI:16526"/>
        <dbReference type="ChEBI" id="CHEBI:17544"/>
        <dbReference type="EC" id="4.2.1.1"/>
    </reaction>
</comment>
<keyword evidence="12" id="KW-1185">Reference proteome</keyword>
<name>A0A3N4KHU7_9PEZI</name>
<dbReference type="Gene3D" id="3.10.200.10">
    <property type="entry name" value="Alpha carbonic anhydrase"/>
    <property type="match status" value="1"/>
</dbReference>
<feature type="signal peptide" evidence="9">
    <location>
        <begin position="1"/>
        <end position="17"/>
    </location>
</feature>
<dbReference type="AlphaFoldDB" id="A0A3N4KHU7"/>
<feature type="chain" id="PRO_5025091828" description="Carbonic anhydrase" evidence="9">
    <location>
        <begin position="18"/>
        <end position="264"/>
    </location>
</feature>
<dbReference type="PANTHER" id="PTHR18952">
    <property type="entry name" value="CARBONIC ANHYDRASE"/>
    <property type="match status" value="1"/>
</dbReference>
<dbReference type="SMART" id="SM01057">
    <property type="entry name" value="Carb_anhydrase"/>
    <property type="match status" value="1"/>
</dbReference>
<keyword evidence="7 9" id="KW-0456">Lyase</keyword>
<evidence type="ECO:0000256" key="9">
    <source>
        <dbReference type="RuleBase" id="RU367011"/>
    </source>
</evidence>
<dbReference type="InterPro" id="IPR041891">
    <property type="entry name" value="Alpha_CA_prokaryot-like"/>
</dbReference>
<dbReference type="Pfam" id="PF00194">
    <property type="entry name" value="Carb_anhydrase"/>
    <property type="match status" value="1"/>
</dbReference>
<evidence type="ECO:0000256" key="3">
    <source>
        <dbReference type="ARBA" id="ARBA00010718"/>
    </source>
</evidence>
<dbReference type="PROSITE" id="PS00162">
    <property type="entry name" value="ALPHA_CA_1"/>
    <property type="match status" value="1"/>
</dbReference>
<dbReference type="InParanoid" id="A0A3N4KHU7"/>
<evidence type="ECO:0000256" key="6">
    <source>
        <dbReference type="ARBA" id="ARBA00022833"/>
    </source>
</evidence>
<comment type="function">
    <text evidence="2 9">Reversible hydration of carbon dioxide.</text>
</comment>
<comment type="cofactor">
    <cofactor evidence="1 9">
        <name>Zn(2+)</name>
        <dbReference type="ChEBI" id="CHEBI:29105"/>
    </cofactor>
</comment>
<evidence type="ECO:0000256" key="8">
    <source>
        <dbReference type="ARBA" id="ARBA00048348"/>
    </source>
</evidence>
<gene>
    <name evidence="11" type="ORF">P167DRAFT_547612</name>
</gene>
<evidence type="ECO:0000313" key="11">
    <source>
        <dbReference type="EMBL" id="RPB10070.1"/>
    </source>
</evidence>
<dbReference type="GO" id="GO:0004089">
    <property type="term" value="F:carbonate dehydratase activity"/>
    <property type="evidence" value="ECO:0007669"/>
    <property type="project" value="UniProtKB-UniRule"/>
</dbReference>
<keyword evidence="9" id="KW-0732">Signal</keyword>
<evidence type="ECO:0000256" key="5">
    <source>
        <dbReference type="ARBA" id="ARBA00022723"/>
    </source>
</evidence>
<dbReference type="EMBL" id="ML119146">
    <property type="protein sequence ID" value="RPB10070.1"/>
    <property type="molecule type" value="Genomic_DNA"/>
</dbReference>
<protein>
    <recommendedName>
        <fullName evidence="4 9">Carbonic anhydrase</fullName>
        <ecNumber evidence="4 9">4.2.1.1</ecNumber>
    </recommendedName>
</protein>
<dbReference type="PANTHER" id="PTHR18952:SF265">
    <property type="entry name" value="CARBONIC ANHYDRASE"/>
    <property type="match status" value="1"/>
</dbReference>
<evidence type="ECO:0000256" key="4">
    <source>
        <dbReference type="ARBA" id="ARBA00012925"/>
    </source>
</evidence>
<organism evidence="11 12">
    <name type="scientific">Morchella conica CCBAS932</name>
    <dbReference type="NCBI Taxonomy" id="1392247"/>
    <lineage>
        <taxon>Eukaryota</taxon>
        <taxon>Fungi</taxon>
        <taxon>Dikarya</taxon>
        <taxon>Ascomycota</taxon>
        <taxon>Pezizomycotina</taxon>
        <taxon>Pezizomycetes</taxon>
        <taxon>Pezizales</taxon>
        <taxon>Morchellaceae</taxon>
        <taxon>Morchella</taxon>
    </lineage>
</organism>
<reference evidence="11 12" key="1">
    <citation type="journal article" date="2018" name="Nat. Ecol. Evol.">
        <title>Pezizomycetes genomes reveal the molecular basis of ectomycorrhizal truffle lifestyle.</title>
        <authorList>
            <person name="Murat C."/>
            <person name="Payen T."/>
            <person name="Noel B."/>
            <person name="Kuo A."/>
            <person name="Morin E."/>
            <person name="Chen J."/>
            <person name="Kohler A."/>
            <person name="Krizsan K."/>
            <person name="Balestrini R."/>
            <person name="Da Silva C."/>
            <person name="Montanini B."/>
            <person name="Hainaut M."/>
            <person name="Levati E."/>
            <person name="Barry K.W."/>
            <person name="Belfiori B."/>
            <person name="Cichocki N."/>
            <person name="Clum A."/>
            <person name="Dockter R.B."/>
            <person name="Fauchery L."/>
            <person name="Guy J."/>
            <person name="Iotti M."/>
            <person name="Le Tacon F."/>
            <person name="Lindquist E.A."/>
            <person name="Lipzen A."/>
            <person name="Malagnac F."/>
            <person name="Mello A."/>
            <person name="Molinier V."/>
            <person name="Miyauchi S."/>
            <person name="Poulain J."/>
            <person name="Riccioni C."/>
            <person name="Rubini A."/>
            <person name="Sitrit Y."/>
            <person name="Splivallo R."/>
            <person name="Traeger S."/>
            <person name="Wang M."/>
            <person name="Zifcakova L."/>
            <person name="Wipf D."/>
            <person name="Zambonelli A."/>
            <person name="Paolocci F."/>
            <person name="Nowrousian M."/>
            <person name="Ottonello S."/>
            <person name="Baldrian P."/>
            <person name="Spatafora J.W."/>
            <person name="Henrissat B."/>
            <person name="Nagy L.G."/>
            <person name="Aury J.M."/>
            <person name="Wincker P."/>
            <person name="Grigoriev I.V."/>
            <person name="Bonfante P."/>
            <person name="Martin F.M."/>
        </authorList>
    </citation>
    <scope>NUCLEOTIDE SEQUENCE [LARGE SCALE GENOMIC DNA]</scope>
    <source>
        <strain evidence="11 12">CCBAS932</strain>
    </source>
</reference>
<sequence length="264" mass="28907">MKFSIVLLASLTSLSSACIYPRAGEATFTYEGAGGPLVWHHLNATTNGACAQGKTQSPINVDTKSDIGTAVSTKLSYPAQASFTSENNGHTLQYSPPKNANFTATLGGKQYQLLQFHFHTPSEHRLNKEHFPLEVHFVHQNAADKSLAVVGVFFDVARGPGDGFLMGVQAGLKDVEEKGDEGTANIHLGSITKKVAKSTVYNYKGSLTTPPCTEEINWFVVQEPLHVSIEQYNQMKKIMKYNSRFTQNELNHKENIIEDSCGAI</sequence>
<dbReference type="PROSITE" id="PS51257">
    <property type="entry name" value="PROKAR_LIPOPROTEIN"/>
    <property type="match status" value="1"/>
</dbReference>
<evidence type="ECO:0000259" key="10">
    <source>
        <dbReference type="PROSITE" id="PS51144"/>
    </source>
</evidence>
<dbReference type="InterPro" id="IPR001148">
    <property type="entry name" value="CA_dom"/>
</dbReference>
<comment type="similarity">
    <text evidence="3 9">Belongs to the alpha-carbonic anhydrase family.</text>
</comment>
<feature type="domain" description="Alpha-carbonic anhydrase" evidence="10">
    <location>
        <begin position="26"/>
        <end position="264"/>
    </location>
</feature>
<evidence type="ECO:0000313" key="12">
    <source>
        <dbReference type="Proteomes" id="UP000277580"/>
    </source>
</evidence>
<keyword evidence="6 9" id="KW-0862">Zinc</keyword>
<evidence type="ECO:0000256" key="1">
    <source>
        <dbReference type="ARBA" id="ARBA00001947"/>
    </source>
</evidence>
<dbReference type="EC" id="4.2.1.1" evidence="4 9"/>
<keyword evidence="5 9" id="KW-0479">Metal-binding</keyword>
<dbReference type="SUPFAM" id="SSF51069">
    <property type="entry name" value="Carbonic anhydrase"/>
    <property type="match status" value="1"/>
</dbReference>
<evidence type="ECO:0000256" key="2">
    <source>
        <dbReference type="ARBA" id="ARBA00002904"/>
    </source>
</evidence>
<dbReference type="InterPro" id="IPR018338">
    <property type="entry name" value="Carbonic_anhydrase_a-class_CS"/>
</dbReference>
<dbReference type="InterPro" id="IPR036398">
    <property type="entry name" value="CA_dom_sf"/>
</dbReference>
<dbReference type="CDD" id="cd03124">
    <property type="entry name" value="alpha_CA_prokaryotic_like"/>
    <property type="match status" value="1"/>
</dbReference>
<dbReference type="PROSITE" id="PS51144">
    <property type="entry name" value="ALPHA_CA_2"/>
    <property type="match status" value="1"/>
</dbReference>
<dbReference type="Proteomes" id="UP000277580">
    <property type="component" value="Unassembled WGS sequence"/>
</dbReference>
<accession>A0A3N4KHU7</accession>